<dbReference type="AlphaFoldDB" id="A0A6A6R6C4"/>
<keyword evidence="2 4" id="KW-0863">Zinc-finger</keyword>
<name>A0A6A6R6C4_9PEZI</name>
<organism evidence="7 8">
    <name type="scientific">Lophium mytilinum</name>
    <dbReference type="NCBI Taxonomy" id="390894"/>
    <lineage>
        <taxon>Eukaryota</taxon>
        <taxon>Fungi</taxon>
        <taxon>Dikarya</taxon>
        <taxon>Ascomycota</taxon>
        <taxon>Pezizomycotina</taxon>
        <taxon>Dothideomycetes</taxon>
        <taxon>Pleosporomycetidae</taxon>
        <taxon>Mytilinidiales</taxon>
        <taxon>Mytilinidiaceae</taxon>
        <taxon>Lophium</taxon>
    </lineage>
</organism>
<evidence type="ECO:0000259" key="6">
    <source>
        <dbReference type="PROSITE" id="PS50016"/>
    </source>
</evidence>
<keyword evidence="3" id="KW-0862">Zinc</keyword>
<dbReference type="SUPFAM" id="SSF57903">
    <property type="entry name" value="FYVE/PHD zinc finger"/>
    <property type="match status" value="1"/>
</dbReference>
<evidence type="ECO:0000256" key="3">
    <source>
        <dbReference type="ARBA" id="ARBA00022833"/>
    </source>
</evidence>
<dbReference type="InterPro" id="IPR019787">
    <property type="entry name" value="Znf_PHD-finger"/>
</dbReference>
<dbReference type="EMBL" id="MU004184">
    <property type="protein sequence ID" value="KAF2499904.1"/>
    <property type="molecule type" value="Genomic_DNA"/>
</dbReference>
<dbReference type="InterPro" id="IPR013083">
    <property type="entry name" value="Znf_RING/FYVE/PHD"/>
</dbReference>
<protein>
    <recommendedName>
        <fullName evidence="6">PHD-type domain-containing protein</fullName>
    </recommendedName>
</protein>
<evidence type="ECO:0000256" key="4">
    <source>
        <dbReference type="PROSITE-ProRule" id="PRU00146"/>
    </source>
</evidence>
<feature type="region of interest" description="Disordered" evidence="5">
    <location>
        <begin position="184"/>
        <end position="253"/>
    </location>
</feature>
<dbReference type="OrthoDB" id="5411773at2759"/>
<keyword evidence="8" id="KW-1185">Reference proteome</keyword>
<reference evidence="7" key="1">
    <citation type="journal article" date="2020" name="Stud. Mycol.">
        <title>101 Dothideomycetes genomes: a test case for predicting lifestyles and emergence of pathogens.</title>
        <authorList>
            <person name="Haridas S."/>
            <person name="Albert R."/>
            <person name="Binder M."/>
            <person name="Bloem J."/>
            <person name="Labutti K."/>
            <person name="Salamov A."/>
            <person name="Andreopoulos B."/>
            <person name="Baker S."/>
            <person name="Barry K."/>
            <person name="Bills G."/>
            <person name="Bluhm B."/>
            <person name="Cannon C."/>
            <person name="Castanera R."/>
            <person name="Culley D."/>
            <person name="Daum C."/>
            <person name="Ezra D."/>
            <person name="Gonzalez J."/>
            <person name="Henrissat B."/>
            <person name="Kuo A."/>
            <person name="Liang C."/>
            <person name="Lipzen A."/>
            <person name="Lutzoni F."/>
            <person name="Magnuson J."/>
            <person name="Mondo S."/>
            <person name="Nolan M."/>
            <person name="Ohm R."/>
            <person name="Pangilinan J."/>
            <person name="Park H.-J."/>
            <person name="Ramirez L."/>
            <person name="Alfaro M."/>
            <person name="Sun H."/>
            <person name="Tritt A."/>
            <person name="Yoshinaga Y."/>
            <person name="Zwiers L.-H."/>
            <person name="Turgeon B."/>
            <person name="Goodwin S."/>
            <person name="Spatafora J."/>
            <person name="Crous P."/>
            <person name="Grigoriev I."/>
        </authorList>
    </citation>
    <scope>NUCLEOTIDE SEQUENCE</scope>
    <source>
        <strain evidence="7">CBS 269.34</strain>
    </source>
</reference>
<proteinExistence type="predicted"/>
<feature type="compositionally biased region" description="Basic residues" evidence="5">
    <location>
        <begin position="222"/>
        <end position="235"/>
    </location>
</feature>
<accession>A0A6A6R6C4</accession>
<evidence type="ECO:0000256" key="5">
    <source>
        <dbReference type="SAM" id="MobiDB-lite"/>
    </source>
</evidence>
<dbReference type="InterPro" id="IPR001965">
    <property type="entry name" value="Znf_PHD"/>
</dbReference>
<feature type="domain" description="PHD-type" evidence="6">
    <location>
        <begin position="429"/>
        <end position="504"/>
    </location>
</feature>
<dbReference type="SMART" id="SM00249">
    <property type="entry name" value="PHD"/>
    <property type="match status" value="2"/>
</dbReference>
<gene>
    <name evidence="7" type="ORF">BU16DRAFT_558193</name>
</gene>
<feature type="region of interest" description="Disordered" evidence="5">
    <location>
        <begin position="513"/>
        <end position="542"/>
    </location>
</feature>
<evidence type="ECO:0000256" key="1">
    <source>
        <dbReference type="ARBA" id="ARBA00022723"/>
    </source>
</evidence>
<dbReference type="Gene3D" id="3.30.40.10">
    <property type="entry name" value="Zinc/RING finger domain, C3HC4 (zinc finger)"/>
    <property type="match status" value="2"/>
</dbReference>
<dbReference type="InterPro" id="IPR011011">
    <property type="entry name" value="Znf_FYVE_PHD"/>
</dbReference>
<sequence length="561" mass="63933">MSGKLMEAAHFGITPSTTPCIFYGHYHILECKHWVHTSTLTYCAENCVEPYPTSGPLERSRPFLCEACLSEQLESWPDIARVKAKAEQVRVQLAIPLKNRHQLQEELHGLWQAYHFLKKMNFEHIKRHTGNRAYETLCDQFSPDDWLEYDFARRDFENDVAAAAMASSEGSKDKKKVVEDKRELGIPGLTEPPPSSLPRVPQPAWRDRSRSPGGMSDDERSRRGRRRDRSPRRRMHDRDAVDPAANPKYRRRSISPLRADVMEIFGQLTVDPNAGTDRTVSKEVRAGEPNPKVDCECGKDIKEPIIICHNKWCRKRFHYKSCAGLLRKPKGRWHCGDCRGLKDICYCRGRKPASEPTMRCQSIECKSKSRLSHFSCVKGTVNQAQRHGEAVWSCPACWEDSCAKAEHEHYCICKLCMAGALMVECENAKKSCDACDRYDDDCPNCQSRNSQTGCGECDRYDDDCAGCRSSKCVVGWYHITCIGMKEDEVPGEDEKWTCGKCIEKKKRKVAEAKKAVKDEQKRKEVEQAAKRRSERENKGKAPARLGFDVDGLAEGLQKLFK</sequence>
<keyword evidence="1" id="KW-0479">Metal-binding</keyword>
<feature type="compositionally biased region" description="Basic and acidic residues" evidence="5">
    <location>
        <begin position="513"/>
        <end position="539"/>
    </location>
</feature>
<dbReference type="GO" id="GO:0008270">
    <property type="term" value="F:zinc ion binding"/>
    <property type="evidence" value="ECO:0007669"/>
    <property type="project" value="UniProtKB-KW"/>
</dbReference>
<evidence type="ECO:0000313" key="7">
    <source>
        <dbReference type="EMBL" id="KAF2499904.1"/>
    </source>
</evidence>
<dbReference type="Proteomes" id="UP000799750">
    <property type="component" value="Unassembled WGS sequence"/>
</dbReference>
<evidence type="ECO:0000313" key="8">
    <source>
        <dbReference type="Proteomes" id="UP000799750"/>
    </source>
</evidence>
<evidence type="ECO:0000256" key="2">
    <source>
        <dbReference type="ARBA" id="ARBA00022771"/>
    </source>
</evidence>
<dbReference type="PROSITE" id="PS50016">
    <property type="entry name" value="ZF_PHD_2"/>
    <property type="match status" value="1"/>
</dbReference>